<dbReference type="Proteomes" id="UP000028761">
    <property type="component" value="Chromosome X"/>
</dbReference>
<evidence type="ECO:0000313" key="3">
    <source>
        <dbReference type="Proteomes" id="UP000028761"/>
    </source>
</evidence>
<protein>
    <submittedName>
        <fullName evidence="2">Uncharacterized protein</fullName>
    </submittedName>
</protein>
<dbReference type="GeneTree" id="ENSGT01150000287033"/>
<organism evidence="2 3">
    <name type="scientific">Papio anubis</name>
    <name type="common">Olive baboon</name>
    <dbReference type="NCBI Taxonomy" id="9555"/>
    <lineage>
        <taxon>Eukaryota</taxon>
        <taxon>Metazoa</taxon>
        <taxon>Chordata</taxon>
        <taxon>Craniata</taxon>
        <taxon>Vertebrata</taxon>
        <taxon>Euteleostomi</taxon>
        <taxon>Mammalia</taxon>
        <taxon>Eutheria</taxon>
        <taxon>Euarchontoglires</taxon>
        <taxon>Primates</taxon>
        <taxon>Haplorrhini</taxon>
        <taxon>Catarrhini</taxon>
        <taxon>Cercopithecidae</taxon>
        <taxon>Cercopithecinae</taxon>
        <taxon>Papio</taxon>
    </lineage>
</organism>
<reference evidence="2" key="2">
    <citation type="submission" date="2025-08" db="UniProtKB">
        <authorList>
            <consortium name="Ensembl"/>
        </authorList>
    </citation>
    <scope>IDENTIFICATION</scope>
</reference>
<evidence type="ECO:0000256" key="1">
    <source>
        <dbReference type="SAM" id="MobiDB-lite"/>
    </source>
</evidence>
<name>A0A8I5R0K6_PAPAN</name>
<sequence>MIPGGGACREWRSRHCTPARGTERDSVSKKKKKKRKSLTLSPRLEHSGAIIAHCSLDLLGSSHSLTPVSQVAGTIGACHHAQLFLFVCFVFCIFCRDGVLLCCPGWSQTPVLKQSSPLGLPKCWDYRREPPRLAFLWILMHAQNWD</sequence>
<dbReference type="Ensembl" id="ENSPANT00000064129.1">
    <property type="protein sequence ID" value="ENSPANP00000053149.1"/>
    <property type="gene ID" value="ENSPANG00000048433.1"/>
</dbReference>
<keyword evidence="3" id="KW-1185">Reference proteome</keyword>
<accession>A0A8I5R0K6</accession>
<dbReference type="PANTHER" id="PTHR12138">
    <property type="entry name" value="PRIMATE-EXPANDED PROTEIN FAMILY"/>
    <property type="match status" value="1"/>
</dbReference>
<feature type="region of interest" description="Disordered" evidence="1">
    <location>
        <begin position="17"/>
        <end position="40"/>
    </location>
</feature>
<reference evidence="2" key="3">
    <citation type="submission" date="2025-09" db="UniProtKB">
        <authorList>
            <consortium name="Ensembl"/>
        </authorList>
    </citation>
    <scope>IDENTIFICATION</scope>
</reference>
<proteinExistence type="predicted"/>
<reference evidence="2 3" key="1">
    <citation type="submission" date="2012-03" db="EMBL/GenBank/DDBJ databases">
        <title>Whole Genome Assembly of Papio anubis.</title>
        <authorList>
            <person name="Liu Y.L."/>
            <person name="Abraham K.A."/>
            <person name="Akbar H.A."/>
            <person name="Ali S.A."/>
            <person name="Anosike U.A."/>
            <person name="Aqrawi P.A."/>
            <person name="Arias F.A."/>
            <person name="Attaway T.A."/>
            <person name="Awwad R.A."/>
            <person name="Babu C.B."/>
            <person name="Bandaranaike D.B."/>
            <person name="Battles P.B."/>
            <person name="Bell A.B."/>
            <person name="Beltran B.B."/>
            <person name="Berhane-Mersha D.B."/>
            <person name="Bess C.B."/>
            <person name="Bickham C.B."/>
            <person name="Bolden T.B."/>
            <person name="Carter K.C."/>
            <person name="Chau D.C."/>
            <person name="Chavez A.C."/>
            <person name="Clerc-Blankenburg K.C."/>
            <person name="Coyle M.C."/>
            <person name="Dao M.D."/>
            <person name="Davila M.L.D."/>
            <person name="Davy-Carroll L.D."/>
            <person name="Denson S.D."/>
            <person name="Dinh H.D."/>
            <person name="Fernandez S.F."/>
            <person name="Fernando P.F."/>
            <person name="Forbes L.F."/>
            <person name="Francis C.F."/>
            <person name="Francisco L.F."/>
            <person name="Fu Q.F."/>
            <person name="Garcia-Iii R.G."/>
            <person name="Garrett T.G."/>
            <person name="Gross S.G."/>
            <person name="Gubbala S.G."/>
            <person name="Hirani K.H."/>
            <person name="Hogues M.H."/>
            <person name="Hollins B.H."/>
            <person name="Jackson L.J."/>
            <person name="Javaid M.J."/>
            <person name="Jhangiani S.J."/>
            <person name="Johnson A.J."/>
            <person name="Johnson B.J."/>
            <person name="Jones J.J."/>
            <person name="Joshi V.J."/>
            <person name="Kalu J.K."/>
            <person name="Khan N.K."/>
            <person name="Korchina V.K."/>
            <person name="Kovar C.K."/>
            <person name="Lago L.L."/>
            <person name="Lara F.L."/>
            <person name="Le T.-K.L."/>
            <person name="Lee S.L."/>
            <person name="Legall-Iii F.L."/>
            <person name="Lemon S.L."/>
            <person name="Liu J.L."/>
            <person name="Liu Y.-S.L."/>
            <person name="Liyanage D.L."/>
            <person name="Lopez J.L."/>
            <person name="Lorensuhewa L.L."/>
            <person name="Mata R.M."/>
            <person name="Mathew T.M."/>
            <person name="Mercado C.M."/>
            <person name="Mercado I.M."/>
            <person name="Morales K.M."/>
            <person name="Morgan M.M."/>
            <person name="Munidasa M.M."/>
            <person name="Ngo D.N."/>
            <person name="Nguyen L.N."/>
            <person name="Nguyen T.N."/>
            <person name="Nguyen N.N."/>
            <person name="Obregon M.O."/>
            <person name="Okwuonu G.O."/>
            <person name="Ongeri F.O."/>
            <person name="Onwere C.O."/>
            <person name="Osifeso I.O."/>
            <person name="Parra A.P."/>
            <person name="Patil S.P."/>
            <person name="Perez A.P."/>
            <person name="Perez Y.P."/>
            <person name="Pham C.P."/>
            <person name="Pu L.-L.P."/>
            <person name="Puazo M.P."/>
            <person name="Quiroz J.Q."/>
            <person name="Rouhana J.R."/>
            <person name="Ruiz M.R."/>
            <person name="Ruiz S.-J.R."/>
            <person name="Saada N.S."/>
            <person name="Santibanez J.S."/>
            <person name="Scheel M.S."/>
            <person name="Schneider B.S."/>
            <person name="Simmons D.S."/>
            <person name="Sisson I.S."/>
            <person name="Tang L.-Y.T."/>
            <person name="Thornton R.T."/>
            <person name="Tisius J.T."/>
            <person name="Toledanes G.T."/>
            <person name="Trejos Z.T."/>
            <person name="Usmani K.U."/>
            <person name="Varghese R.V."/>
            <person name="Vattathil S.V."/>
            <person name="Vee V.V."/>
            <person name="Walker D.W."/>
            <person name="Weissenberger G.W."/>
            <person name="White C.W."/>
            <person name="Williams A.W."/>
            <person name="Woodworth J.W."/>
            <person name="Wright R.W."/>
            <person name="Zhu Y.Z."/>
            <person name="Han Y.H."/>
            <person name="Newsham I.N."/>
            <person name="Nazareth L.N."/>
            <person name="Worley K.W."/>
            <person name="Muzny D.M."/>
            <person name="Rogers J.R."/>
            <person name="Gibbs R.G."/>
        </authorList>
    </citation>
    <scope>NUCLEOTIDE SEQUENCE [LARGE SCALE GENOMIC DNA]</scope>
</reference>
<evidence type="ECO:0000313" key="2">
    <source>
        <dbReference type="Ensembl" id="ENSPANP00000053149.1"/>
    </source>
</evidence>
<dbReference type="PANTHER" id="PTHR12138:SF135">
    <property type="entry name" value="SAM DOMAIN-CONTAINING PROTEIN"/>
    <property type="match status" value="1"/>
</dbReference>
<dbReference type="OMA" id="VEMGICH"/>
<dbReference type="AlphaFoldDB" id="A0A8I5R0K6"/>